<gene>
    <name evidence="2" type="ORF">ENH87_07525</name>
</gene>
<dbReference type="Proteomes" id="UP000886191">
    <property type="component" value="Unassembled WGS sequence"/>
</dbReference>
<proteinExistence type="predicted"/>
<name>A0A831QPF6_9FLAO</name>
<organism evidence="2">
    <name type="scientific">Pricia antarctica</name>
    <dbReference type="NCBI Taxonomy" id="641691"/>
    <lineage>
        <taxon>Bacteria</taxon>
        <taxon>Pseudomonadati</taxon>
        <taxon>Bacteroidota</taxon>
        <taxon>Flavobacteriia</taxon>
        <taxon>Flavobacteriales</taxon>
        <taxon>Flavobacteriaceae</taxon>
        <taxon>Pricia</taxon>
    </lineage>
</organism>
<evidence type="ECO:0000256" key="1">
    <source>
        <dbReference type="SAM" id="SignalP"/>
    </source>
</evidence>
<evidence type="ECO:0000313" key="2">
    <source>
        <dbReference type="EMBL" id="HEA20753.1"/>
    </source>
</evidence>
<accession>A0A831QPF6</accession>
<sequence length="193" mass="22388">MKKVIRTAAMIALMFATATSMANDEKLSLESKKESKSLVFEMDAQKETFIKLFDAENHIIYSESVSAISYSKKFNLENVADGNYYFTTEDALRKVTYTISVRNSDVEIVSRKENAKPVFKIKDQIVYLNLLNLSKKDVKIEIYDSSNRLVFTEKRENEMIIEKAMNFNNAYNDQYTVVVKDNENTYYENILIN</sequence>
<comment type="caution">
    <text evidence="2">The sequence shown here is derived from an EMBL/GenBank/DDBJ whole genome shotgun (WGS) entry which is preliminary data.</text>
</comment>
<dbReference type="AlphaFoldDB" id="A0A831QPF6"/>
<feature type="signal peptide" evidence="1">
    <location>
        <begin position="1"/>
        <end position="22"/>
    </location>
</feature>
<feature type="chain" id="PRO_5032778369" description="Por secretion system C-terminal sorting domain-containing protein" evidence="1">
    <location>
        <begin position="23"/>
        <end position="193"/>
    </location>
</feature>
<keyword evidence="1" id="KW-0732">Signal</keyword>
<reference evidence="2" key="1">
    <citation type="journal article" date="2020" name="mSystems">
        <title>Genome- and Community-Level Interaction Insights into Carbon Utilization and Element Cycling Functions of Hydrothermarchaeota in Hydrothermal Sediment.</title>
        <authorList>
            <person name="Zhou Z."/>
            <person name="Liu Y."/>
            <person name="Xu W."/>
            <person name="Pan J."/>
            <person name="Luo Z.H."/>
            <person name="Li M."/>
        </authorList>
    </citation>
    <scope>NUCLEOTIDE SEQUENCE [LARGE SCALE GENOMIC DNA]</scope>
    <source>
        <strain evidence="2">HyVt-345</strain>
    </source>
</reference>
<evidence type="ECO:0008006" key="3">
    <source>
        <dbReference type="Google" id="ProtNLM"/>
    </source>
</evidence>
<dbReference type="EMBL" id="DRGL01000024">
    <property type="protein sequence ID" value="HEA20753.1"/>
    <property type="molecule type" value="Genomic_DNA"/>
</dbReference>
<protein>
    <recommendedName>
        <fullName evidence="3">Por secretion system C-terminal sorting domain-containing protein</fullName>
    </recommendedName>
</protein>